<dbReference type="Proteomes" id="UP000284178">
    <property type="component" value="Unassembled WGS sequence"/>
</dbReference>
<dbReference type="Gene3D" id="3.40.50.1390">
    <property type="entry name" value="Resolvase, N-terminal catalytic domain"/>
    <property type="match status" value="1"/>
</dbReference>
<keyword evidence="2" id="KW-0238">DNA-binding</keyword>
<keyword evidence="8" id="KW-1185">Reference proteome</keyword>
<evidence type="ECO:0000259" key="6">
    <source>
        <dbReference type="PROSITE" id="PS51736"/>
    </source>
</evidence>
<organism evidence="7 8">
    <name type="scientific">Holdemania filiformis</name>
    <dbReference type="NCBI Taxonomy" id="61171"/>
    <lineage>
        <taxon>Bacteria</taxon>
        <taxon>Bacillati</taxon>
        <taxon>Bacillota</taxon>
        <taxon>Erysipelotrichia</taxon>
        <taxon>Erysipelotrichales</taxon>
        <taxon>Erysipelotrichaceae</taxon>
        <taxon>Holdemania</taxon>
    </lineage>
</organism>
<dbReference type="GO" id="GO:0000150">
    <property type="term" value="F:DNA strand exchange activity"/>
    <property type="evidence" value="ECO:0007669"/>
    <property type="project" value="InterPro"/>
</dbReference>
<dbReference type="InterPro" id="IPR050639">
    <property type="entry name" value="SSR_resolvase"/>
</dbReference>
<dbReference type="GO" id="GO:0015074">
    <property type="term" value="P:DNA integration"/>
    <property type="evidence" value="ECO:0007669"/>
    <property type="project" value="UniProtKB-KW"/>
</dbReference>
<reference evidence="7 8" key="1">
    <citation type="submission" date="2018-08" db="EMBL/GenBank/DDBJ databases">
        <title>A genome reference for cultivated species of the human gut microbiota.</title>
        <authorList>
            <person name="Zou Y."/>
            <person name="Xue W."/>
            <person name="Luo G."/>
        </authorList>
    </citation>
    <scope>NUCLEOTIDE SEQUENCE [LARGE SCALE GENOMIC DNA]</scope>
    <source>
        <strain evidence="7 8">AF24-29</strain>
    </source>
</reference>
<sequence>MEEEVMSQTVYGYIRVSSKDQNIERQRKELIAYGVAPRRIYMDKLSGKDFNRPGYQKLTRRKVKPGDLIVVQSLDRLGRNYEEILEEWKWITRTRKVHIKILDMPILDTSVDQDLVGTLICNLVLELLSFVAENERKMIRQRQAEGIRIAKEKGVHLGRPQLAVPPEFMPLYQQWRQKSRPSKELIAQSGMSYQKFYRTCRKLRQRETNASR</sequence>
<evidence type="ECO:0000256" key="5">
    <source>
        <dbReference type="PROSITE-ProRule" id="PRU10137"/>
    </source>
</evidence>
<dbReference type="InterPro" id="IPR036162">
    <property type="entry name" value="Resolvase-like_N_sf"/>
</dbReference>
<proteinExistence type="predicted"/>
<evidence type="ECO:0000313" key="8">
    <source>
        <dbReference type="Proteomes" id="UP000284178"/>
    </source>
</evidence>
<dbReference type="InterPro" id="IPR006118">
    <property type="entry name" value="Recombinase_CS"/>
</dbReference>
<evidence type="ECO:0000256" key="4">
    <source>
        <dbReference type="PIRSR" id="PIRSR606118-50"/>
    </source>
</evidence>
<dbReference type="SMART" id="SM00857">
    <property type="entry name" value="Resolvase"/>
    <property type="match status" value="1"/>
</dbReference>
<dbReference type="PANTHER" id="PTHR30461:SF2">
    <property type="entry name" value="SERINE RECOMBINASE PINE-RELATED"/>
    <property type="match status" value="1"/>
</dbReference>
<evidence type="ECO:0000313" key="7">
    <source>
        <dbReference type="EMBL" id="RGR76286.1"/>
    </source>
</evidence>
<dbReference type="PROSITE" id="PS51736">
    <property type="entry name" value="RECOMBINASES_3"/>
    <property type="match status" value="1"/>
</dbReference>
<dbReference type="SUPFAM" id="SSF53041">
    <property type="entry name" value="Resolvase-like"/>
    <property type="match status" value="1"/>
</dbReference>
<evidence type="ECO:0000256" key="3">
    <source>
        <dbReference type="ARBA" id="ARBA00023172"/>
    </source>
</evidence>
<dbReference type="PANTHER" id="PTHR30461">
    <property type="entry name" value="DNA-INVERTASE FROM LAMBDOID PROPHAGE"/>
    <property type="match status" value="1"/>
</dbReference>
<keyword evidence="3" id="KW-0233">DNA recombination</keyword>
<dbReference type="EMBL" id="QRUP01000002">
    <property type="protein sequence ID" value="RGR76286.1"/>
    <property type="molecule type" value="Genomic_DNA"/>
</dbReference>
<dbReference type="CDD" id="cd03768">
    <property type="entry name" value="SR_ResInv"/>
    <property type="match status" value="1"/>
</dbReference>
<accession>A0A412G5K2</accession>
<dbReference type="GO" id="GO:0003677">
    <property type="term" value="F:DNA binding"/>
    <property type="evidence" value="ECO:0007669"/>
    <property type="project" value="UniProtKB-KW"/>
</dbReference>
<keyword evidence="1" id="KW-0229">DNA integration</keyword>
<dbReference type="Pfam" id="PF00239">
    <property type="entry name" value="Resolvase"/>
    <property type="match status" value="1"/>
</dbReference>
<dbReference type="AlphaFoldDB" id="A0A412G5K2"/>
<feature type="active site" description="O-(5'-phospho-DNA)-serine intermediate" evidence="4 5">
    <location>
        <position position="17"/>
    </location>
</feature>
<dbReference type="PROSITE" id="PS00398">
    <property type="entry name" value="RECOMBINASES_2"/>
    <property type="match status" value="1"/>
</dbReference>
<gene>
    <name evidence="7" type="ORF">DWY25_02725</name>
</gene>
<evidence type="ECO:0000256" key="2">
    <source>
        <dbReference type="ARBA" id="ARBA00023125"/>
    </source>
</evidence>
<feature type="domain" description="Resolvase/invertase-type recombinase catalytic" evidence="6">
    <location>
        <begin position="9"/>
        <end position="154"/>
    </location>
</feature>
<comment type="caution">
    <text evidence="7">The sequence shown here is derived from an EMBL/GenBank/DDBJ whole genome shotgun (WGS) entry which is preliminary data.</text>
</comment>
<protein>
    <submittedName>
        <fullName evidence="7">Recombinase family protein</fullName>
    </submittedName>
</protein>
<name>A0A412G5K2_9FIRM</name>
<evidence type="ECO:0000256" key="1">
    <source>
        <dbReference type="ARBA" id="ARBA00022908"/>
    </source>
</evidence>
<dbReference type="PROSITE" id="PS00397">
    <property type="entry name" value="RECOMBINASES_1"/>
    <property type="match status" value="1"/>
</dbReference>
<dbReference type="InterPro" id="IPR006119">
    <property type="entry name" value="Resolv_N"/>
</dbReference>